<evidence type="ECO:0000313" key="4">
    <source>
        <dbReference type="Proteomes" id="UP000092461"/>
    </source>
</evidence>
<proteinExistence type="predicted"/>
<protein>
    <submittedName>
        <fullName evidence="3">Uncharacterized protein</fullName>
    </submittedName>
</protein>
<evidence type="ECO:0000256" key="1">
    <source>
        <dbReference type="SAM" id="MobiDB-lite"/>
    </source>
</evidence>
<feature type="region of interest" description="Disordered" evidence="1">
    <location>
        <begin position="75"/>
        <end position="121"/>
    </location>
</feature>
<keyword evidence="4" id="KW-1185">Reference proteome</keyword>
<sequence>MLIASGSRLTPRSPRTTSRIDGVLVMTFGGTMWYVVFLVLFCTSVTVLGIQVHEEVLDDPSTTVALPLQVSNRQNENFAENSTTPSTAKEHIQFSSPPRKEDIPRQNYDGKSNKNQDNAPLKTNISHFTHHIHIPDTNSQSSIKQFVPSPQLNMWNEKVTLSPEHNHFQPLSYGPQYKVLHAKVTPVSFRNTAALMPNNGGRGHFIWVPYASETTTIRNTELPPTVRNPWRWTLDTENGNSNIVGDITPDRGTISFADNFNIWRDIKKKPFKDLPYPYEISETPFTSAWTTERIPSETTTLEMEELPQKSKFNHLNTLSANKE</sequence>
<name>A0A1B0GL02_LUTLO</name>
<feature type="compositionally biased region" description="Polar residues" evidence="1">
    <location>
        <begin position="109"/>
        <end position="121"/>
    </location>
</feature>
<evidence type="ECO:0000256" key="2">
    <source>
        <dbReference type="SAM" id="Phobius"/>
    </source>
</evidence>
<keyword evidence="2" id="KW-0472">Membrane</keyword>
<dbReference type="AlphaFoldDB" id="A0A1B0GL02"/>
<dbReference type="VEuPathDB" id="VectorBase:LLOJ009757"/>
<feature type="compositionally biased region" description="Polar residues" evidence="1">
    <location>
        <begin position="75"/>
        <end position="87"/>
    </location>
</feature>
<evidence type="ECO:0000313" key="3">
    <source>
        <dbReference type="EnsemblMetazoa" id="LLOJ009757-PA"/>
    </source>
</evidence>
<keyword evidence="2" id="KW-1133">Transmembrane helix</keyword>
<dbReference type="EnsemblMetazoa" id="LLOJ009757-RA">
    <property type="protein sequence ID" value="LLOJ009757-PA"/>
    <property type="gene ID" value="LLOJ009757"/>
</dbReference>
<accession>A0A1B0GL02</accession>
<dbReference type="EMBL" id="AJWK01034003">
    <property type="status" value="NOT_ANNOTATED_CDS"/>
    <property type="molecule type" value="Genomic_DNA"/>
</dbReference>
<organism evidence="3 4">
    <name type="scientific">Lutzomyia longipalpis</name>
    <name type="common">Sand fly</name>
    <dbReference type="NCBI Taxonomy" id="7200"/>
    <lineage>
        <taxon>Eukaryota</taxon>
        <taxon>Metazoa</taxon>
        <taxon>Ecdysozoa</taxon>
        <taxon>Arthropoda</taxon>
        <taxon>Hexapoda</taxon>
        <taxon>Insecta</taxon>
        <taxon>Pterygota</taxon>
        <taxon>Neoptera</taxon>
        <taxon>Endopterygota</taxon>
        <taxon>Diptera</taxon>
        <taxon>Nematocera</taxon>
        <taxon>Psychodoidea</taxon>
        <taxon>Psychodidae</taxon>
        <taxon>Lutzomyia</taxon>
        <taxon>Lutzomyia</taxon>
    </lineage>
</organism>
<feature type="compositionally biased region" description="Basic and acidic residues" evidence="1">
    <location>
        <begin position="88"/>
        <end position="104"/>
    </location>
</feature>
<feature type="transmembrane region" description="Helical" evidence="2">
    <location>
        <begin position="20"/>
        <end position="41"/>
    </location>
</feature>
<reference evidence="3" key="1">
    <citation type="submission" date="2020-05" db="UniProtKB">
        <authorList>
            <consortium name="EnsemblMetazoa"/>
        </authorList>
    </citation>
    <scope>IDENTIFICATION</scope>
    <source>
        <strain evidence="3">Jacobina</strain>
    </source>
</reference>
<keyword evidence="2" id="KW-0812">Transmembrane</keyword>
<dbReference type="Proteomes" id="UP000092461">
    <property type="component" value="Unassembled WGS sequence"/>
</dbReference>
<dbReference type="VEuPathDB" id="VectorBase:LLONM1_008396"/>